<accession>A0A1G5GIG1</accession>
<proteinExistence type="predicted"/>
<evidence type="ECO:0000256" key="2">
    <source>
        <dbReference type="SAM" id="SignalP"/>
    </source>
</evidence>
<feature type="compositionally biased region" description="Basic residues" evidence="1">
    <location>
        <begin position="34"/>
        <end position="44"/>
    </location>
</feature>
<dbReference type="NCBIfam" id="TIGR02122">
    <property type="entry name" value="TRAP_TAXI"/>
    <property type="match status" value="1"/>
</dbReference>
<feature type="compositionally biased region" description="Low complexity" evidence="1">
    <location>
        <begin position="45"/>
        <end position="56"/>
    </location>
</feature>
<reference evidence="3 4" key="1">
    <citation type="submission" date="2016-10" db="EMBL/GenBank/DDBJ databases">
        <authorList>
            <person name="de Groot N.N."/>
        </authorList>
    </citation>
    <scope>NUCLEOTIDE SEQUENCE [LARGE SCALE GENOMIC DNA]</scope>
    <source>
        <strain evidence="3 4">AA1</strain>
    </source>
</reference>
<feature type="compositionally biased region" description="Low complexity" evidence="1">
    <location>
        <begin position="86"/>
        <end position="107"/>
    </location>
</feature>
<dbReference type="EMBL" id="FMUX01000010">
    <property type="protein sequence ID" value="SCY51284.1"/>
    <property type="molecule type" value="Genomic_DNA"/>
</dbReference>
<keyword evidence="2" id="KW-0732">Signal</keyword>
<organism evidence="3 4">
    <name type="scientific">Desulfoluna spongiiphila</name>
    <dbReference type="NCBI Taxonomy" id="419481"/>
    <lineage>
        <taxon>Bacteria</taxon>
        <taxon>Pseudomonadati</taxon>
        <taxon>Thermodesulfobacteriota</taxon>
        <taxon>Desulfobacteria</taxon>
        <taxon>Desulfobacterales</taxon>
        <taxon>Desulfolunaceae</taxon>
        <taxon>Desulfoluna</taxon>
    </lineage>
</organism>
<dbReference type="PANTHER" id="PTHR42941">
    <property type="entry name" value="SLL1037 PROTEIN"/>
    <property type="match status" value="1"/>
</dbReference>
<keyword evidence="3" id="KW-0675">Receptor</keyword>
<sequence length="572" mass="63531">MKVTMTPRFISRCSLLLLILLVVSFSASDSDARRSRKSSYKRSSKSWSKPASPSKKVWGQRDGGGIFGKTKKSSGYSKPGTKKKATATNTPKKTSASGYSKPGSTSTPKKKFAGTSSFDKKNATAMKKKKAAASYAAYQKETGKFKQKNAATKPSSYASSPIYRKTKKYSDFDYRTHYQRRDNYYRGRGWTPPGYAYRARSRFGMWDAMAWWMVLDTLGSRNSYAMAYHHADDPGYREWRQEADRMARDDAVLKAKLTELDAKVATLEGTPVQPDYLPDGMPPEVALSAEAMAKKTVDKPVFTLATASPGGNYTAFGNLLKQGAPTVDVNIRTTAGSMENLRLLATQEVDAAIVQSDAFEVFRRTSPKTPLAASEQVALYPEVVQMIANRKSGIQTVQDIEPDGEHILYIGPRGSGTAMTWEGLCLQDDGYRKIRTRNASYEEALDQVINNPNAVMMFVSGLNSSLLAKAEAVARNTKKIRLVQVDDWDFNDARDHNWNRIYQFVNIPSKTYPGLQKGFILGSDVESIAVSAVLVVRTDWARQYGPEAMDALSYAIMESKPVIQRRTNGLTR</sequence>
<dbReference type="SUPFAM" id="SSF53850">
    <property type="entry name" value="Periplasmic binding protein-like II"/>
    <property type="match status" value="1"/>
</dbReference>
<dbReference type="AlphaFoldDB" id="A0A1G5GIG1"/>
<evidence type="ECO:0000313" key="3">
    <source>
        <dbReference type="EMBL" id="SCY51284.1"/>
    </source>
</evidence>
<protein>
    <submittedName>
        <fullName evidence="3">TRAP transporter solute receptor, TAXI family</fullName>
    </submittedName>
</protein>
<dbReference type="STRING" id="419481.SAMN05216233_110187"/>
<name>A0A1G5GIG1_9BACT</name>
<evidence type="ECO:0000313" key="4">
    <source>
        <dbReference type="Proteomes" id="UP000198870"/>
    </source>
</evidence>
<feature type="signal peptide" evidence="2">
    <location>
        <begin position="1"/>
        <end position="29"/>
    </location>
</feature>
<dbReference type="OrthoDB" id="5453850at2"/>
<feature type="chain" id="PRO_5011494444" evidence="2">
    <location>
        <begin position="30"/>
        <end position="572"/>
    </location>
</feature>
<dbReference type="InterPro" id="IPR011852">
    <property type="entry name" value="TRAP_TAXI"/>
</dbReference>
<dbReference type="PANTHER" id="PTHR42941:SF1">
    <property type="entry name" value="SLL1037 PROTEIN"/>
    <property type="match status" value="1"/>
</dbReference>
<dbReference type="Gene3D" id="3.40.190.10">
    <property type="entry name" value="Periplasmic binding protein-like II"/>
    <property type="match status" value="2"/>
</dbReference>
<gene>
    <name evidence="3" type="ORF">SAMN05216233_110187</name>
</gene>
<dbReference type="Proteomes" id="UP000198870">
    <property type="component" value="Unassembled WGS sequence"/>
</dbReference>
<dbReference type="Pfam" id="PF16868">
    <property type="entry name" value="NMT1_3"/>
    <property type="match status" value="1"/>
</dbReference>
<keyword evidence="4" id="KW-1185">Reference proteome</keyword>
<feature type="region of interest" description="Disordered" evidence="1">
    <location>
        <begin position="32"/>
        <end position="115"/>
    </location>
</feature>
<evidence type="ECO:0000256" key="1">
    <source>
        <dbReference type="SAM" id="MobiDB-lite"/>
    </source>
</evidence>